<protein>
    <submittedName>
        <fullName evidence="1">Uncharacterized protein</fullName>
    </submittedName>
</protein>
<dbReference type="AlphaFoldDB" id="A0A382RG81"/>
<sequence length="58" mass="6281">MYLSLLLACQNSPAGSASNATSHLIAHIPTGWITQHTVQSSGLDFFEFLPPGQNPLNW</sequence>
<dbReference type="EMBL" id="UINC01121509">
    <property type="protein sequence ID" value="SVC96729.1"/>
    <property type="molecule type" value="Genomic_DNA"/>
</dbReference>
<reference evidence="1" key="1">
    <citation type="submission" date="2018-05" db="EMBL/GenBank/DDBJ databases">
        <authorList>
            <person name="Lanie J.A."/>
            <person name="Ng W.-L."/>
            <person name="Kazmierczak K.M."/>
            <person name="Andrzejewski T.M."/>
            <person name="Davidsen T.M."/>
            <person name="Wayne K.J."/>
            <person name="Tettelin H."/>
            <person name="Glass J.I."/>
            <person name="Rusch D."/>
            <person name="Podicherti R."/>
            <person name="Tsui H.-C.T."/>
            <person name="Winkler M.E."/>
        </authorList>
    </citation>
    <scope>NUCLEOTIDE SEQUENCE</scope>
</reference>
<organism evidence="1">
    <name type="scientific">marine metagenome</name>
    <dbReference type="NCBI Taxonomy" id="408172"/>
    <lineage>
        <taxon>unclassified sequences</taxon>
        <taxon>metagenomes</taxon>
        <taxon>ecological metagenomes</taxon>
    </lineage>
</organism>
<feature type="non-terminal residue" evidence="1">
    <location>
        <position position="58"/>
    </location>
</feature>
<proteinExistence type="predicted"/>
<gene>
    <name evidence="1" type="ORF">METZ01_LOCUS349583</name>
</gene>
<accession>A0A382RG81</accession>
<name>A0A382RG81_9ZZZZ</name>
<evidence type="ECO:0000313" key="1">
    <source>
        <dbReference type="EMBL" id="SVC96729.1"/>
    </source>
</evidence>